<dbReference type="PANTHER" id="PTHR24305:SF157">
    <property type="entry name" value="N-ACETYLTRYPTOPHAN 6-HYDROXYLASE IVOC-RELATED"/>
    <property type="match status" value="1"/>
</dbReference>
<dbReference type="HOGENOM" id="CLU_001570_14_4_1"/>
<dbReference type="AlphaFoldDB" id="A0A086T7B2"/>
<dbReference type="SUPFAM" id="SSF48264">
    <property type="entry name" value="Cytochrome P450"/>
    <property type="match status" value="1"/>
</dbReference>
<sequence length="465" mass="52254">MAIAVYLYALGATVLYLVGLAIYRVYFHPLSRFPGPKIAAATGFYETYFDILSGPGGQYMWEIQRMHEKYGEEVLRVPKARTFGGLIPYTTGPIVRINPHEIHVDDPSWLDNLYTGPTRGIRDKYPPAAHLTGTPRGIFGTVPFEVHRKRRGAISALFSKSQAIKEEPVIYNKVELLFKRLDEQIRRDGFAEMRMNYLAFATDTVADYCLETSLKLLEDEDKAVLWQDTISSLANTAPVARQWSWVTPLALEVPLWIVNGINPKLGRIVGLHREMESQAKTAIVAHNASEKGSTWTKRNIFRTILADPTLPDAEKVYDRISHEGVVAIAAGGETTSRALATATFFVLEKRDTLLPPLLEEIMSVMPEPDSRPSIRELERLPLLVSHFPRNVPISKTKKRGLRRIQTAVIKETLRVNSLVASRFPLISPKEPLRYQDWVIPAGVSQSPPYSRMCLNLFPSSPGHAP</sequence>
<evidence type="ECO:0000256" key="4">
    <source>
        <dbReference type="ARBA" id="ARBA00022723"/>
    </source>
</evidence>
<dbReference type="OrthoDB" id="3945418at2759"/>
<evidence type="ECO:0000256" key="7">
    <source>
        <dbReference type="ARBA" id="ARBA00023033"/>
    </source>
</evidence>
<gene>
    <name evidence="9" type="ORF">ACRE_039460</name>
</gene>
<feature type="transmembrane region" description="Helical" evidence="8">
    <location>
        <begin position="6"/>
        <end position="27"/>
    </location>
</feature>
<accession>A0A086T7B2</accession>
<keyword evidence="6" id="KW-0408">Iron</keyword>
<evidence type="ECO:0000256" key="8">
    <source>
        <dbReference type="SAM" id="Phobius"/>
    </source>
</evidence>
<dbReference type="Gene3D" id="1.10.630.10">
    <property type="entry name" value="Cytochrome P450"/>
    <property type="match status" value="1"/>
</dbReference>
<dbReference type="Proteomes" id="UP000029964">
    <property type="component" value="Unassembled WGS sequence"/>
</dbReference>
<keyword evidence="8" id="KW-1133">Transmembrane helix</keyword>
<dbReference type="PANTHER" id="PTHR24305">
    <property type="entry name" value="CYTOCHROME P450"/>
    <property type="match status" value="1"/>
</dbReference>
<comment type="caution">
    <text evidence="9">The sequence shown here is derived from an EMBL/GenBank/DDBJ whole genome shotgun (WGS) entry which is preliminary data.</text>
</comment>
<evidence type="ECO:0000313" key="10">
    <source>
        <dbReference type="Proteomes" id="UP000029964"/>
    </source>
</evidence>
<comment type="similarity">
    <text evidence="2">Belongs to the cytochrome P450 family.</text>
</comment>
<dbReference type="CDD" id="cd11062">
    <property type="entry name" value="CYP58-like"/>
    <property type="match status" value="1"/>
</dbReference>
<dbReference type="InterPro" id="IPR001128">
    <property type="entry name" value="Cyt_P450"/>
</dbReference>
<evidence type="ECO:0000256" key="5">
    <source>
        <dbReference type="ARBA" id="ARBA00023002"/>
    </source>
</evidence>
<keyword evidence="5" id="KW-0560">Oxidoreductase</keyword>
<dbReference type="GO" id="GO:0016705">
    <property type="term" value="F:oxidoreductase activity, acting on paired donors, with incorporation or reduction of molecular oxygen"/>
    <property type="evidence" value="ECO:0007669"/>
    <property type="project" value="InterPro"/>
</dbReference>
<dbReference type="GO" id="GO:0020037">
    <property type="term" value="F:heme binding"/>
    <property type="evidence" value="ECO:0007669"/>
    <property type="project" value="InterPro"/>
</dbReference>
<keyword evidence="8" id="KW-0812">Transmembrane</keyword>
<evidence type="ECO:0000256" key="3">
    <source>
        <dbReference type="ARBA" id="ARBA00022617"/>
    </source>
</evidence>
<keyword evidence="8" id="KW-0472">Membrane</keyword>
<organism evidence="9 10">
    <name type="scientific">Hapsidospora chrysogenum (strain ATCC 11550 / CBS 779.69 / DSM 880 / IAM 14645 / JCM 23072 / IMI 49137)</name>
    <name type="common">Acremonium chrysogenum</name>
    <dbReference type="NCBI Taxonomy" id="857340"/>
    <lineage>
        <taxon>Eukaryota</taxon>
        <taxon>Fungi</taxon>
        <taxon>Dikarya</taxon>
        <taxon>Ascomycota</taxon>
        <taxon>Pezizomycotina</taxon>
        <taxon>Sordariomycetes</taxon>
        <taxon>Hypocreomycetidae</taxon>
        <taxon>Hypocreales</taxon>
        <taxon>Bionectriaceae</taxon>
        <taxon>Hapsidospora</taxon>
    </lineage>
</organism>
<dbReference type="GO" id="GO:0005506">
    <property type="term" value="F:iron ion binding"/>
    <property type="evidence" value="ECO:0007669"/>
    <property type="project" value="InterPro"/>
</dbReference>
<dbReference type="Pfam" id="PF00067">
    <property type="entry name" value="p450"/>
    <property type="match status" value="1"/>
</dbReference>
<dbReference type="EMBL" id="JPKY01000035">
    <property type="protein sequence ID" value="KFH45244.1"/>
    <property type="molecule type" value="Genomic_DNA"/>
</dbReference>
<keyword evidence="3" id="KW-0349">Heme</keyword>
<comment type="cofactor">
    <cofactor evidence="1">
        <name>heme</name>
        <dbReference type="ChEBI" id="CHEBI:30413"/>
    </cofactor>
</comment>
<keyword evidence="10" id="KW-1185">Reference proteome</keyword>
<dbReference type="GO" id="GO:0004497">
    <property type="term" value="F:monooxygenase activity"/>
    <property type="evidence" value="ECO:0007669"/>
    <property type="project" value="UniProtKB-KW"/>
</dbReference>
<dbReference type="InterPro" id="IPR036396">
    <property type="entry name" value="Cyt_P450_sf"/>
</dbReference>
<name>A0A086T7B2_HAPC1</name>
<protein>
    <submittedName>
        <fullName evidence="9">Trichodiene oxygenase-like protein</fullName>
    </submittedName>
</protein>
<evidence type="ECO:0000256" key="1">
    <source>
        <dbReference type="ARBA" id="ARBA00001971"/>
    </source>
</evidence>
<dbReference type="STRING" id="857340.A0A086T7B2"/>
<proteinExistence type="inferred from homology"/>
<evidence type="ECO:0000313" key="9">
    <source>
        <dbReference type="EMBL" id="KFH45244.1"/>
    </source>
</evidence>
<keyword evidence="7" id="KW-0503">Monooxygenase</keyword>
<evidence type="ECO:0000256" key="2">
    <source>
        <dbReference type="ARBA" id="ARBA00010617"/>
    </source>
</evidence>
<reference evidence="10" key="1">
    <citation type="journal article" date="2014" name="Genome Announc.">
        <title>Genome sequence and annotation of Acremonium chrysogenum, producer of the beta-lactam antibiotic cephalosporin C.</title>
        <authorList>
            <person name="Terfehr D."/>
            <person name="Dahlmann T.A."/>
            <person name="Specht T."/>
            <person name="Zadra I."/>
            <person name="Kuernsteiner H."/>
            <person name="Kueck U."/>
        </authorList>
    </citation>
    <scope>NUCLEOTIDE SEQUENCE [LARGE SCALE GENOMIC DNA]</scope>
    <source>
        <strain evidence="10">ATCC 11550 / CBS 779.69 / DSM 880 / IAM 14645 / JCM 23072 / IMI 49137</strain>
    </source>
</reference>
<evidence type="ECO:0000256" key="6">
    <source>
        <dbReference type="ARBA" id="ARBA00023004"/>
    </source>
</evidence>
<dbReference type="InterPro" id="IPR050121">
    <property type="entry name" value="Cytochrome_P450_monoxygenase"/>
</dbReference>
<keyword evidence="4" id="KW-0479">Metal-binding</keyword>